<evidence type="ECO:0000313" key="3">
    <source>
        <dbReference type="WBParaSite" id="SBAD_0000762501-mRNA-1"/>
    </source>
</evidence>
<dbReference type="EMBL" id="UZAM01010550">
    <property type="protein sequence ID" value="VDP12790.1"/>
    <property type="molecule type" value="Genomic_DNA"/>
</dbReference>
<evidence type="ECO:0000313" key="1">
    <source>
        <dbReference type="EMBL" id="VDP12790.1"/>
    </source>
</evidence>
<accession>A0A183IUQ4</accession>
<organism evidence="3">
    <name type="scientific">Soboliphyme baturini</name>
    <dbReference type="NCBI Taxonomy" id="241478"/>
    <lineage>
        <taxon>Eukaryota</taxon>
        <taxon>Metazoa</taxon>
        <taxon>Ecdysozoa</taxon>
        <taxon>Nematoda</taxon>
        <taxon>Enoplea</taxon>
        <taxon>Dorylaimia</taxon>
        <taxon>Dioctophymatida</taxon>
        <taxon>Dioctophymatoidea</taxon>
        <taxon>Soboliphymatidae</taxon>
        <taxon>Soboliphyme</taxon>
    </lineage>
</organism>
<dbReference type="InterPro" id="IPR029063">
    <property type="entry name" value="SAM-dependent_MTases_sf"/>
</dbReference>
<gene>
    <name evidence="1" type="ORF">SBAD_LOCUS7351</name>
</gene>
<dbReference type="OrthoDB" id="3647at2759"/>
<keyword evidence="2" id="KW-1185">Reference proteome</keyword>
<dbReference type="AlphaFoldDB" id="A0A183IUQ4"/>
<name>A0A183IUQ4_9BILA</name>
<dbReference type="SUPFAM" id="SSF53335">
    <property type="entry name" value="S-adenosyl-L-methionine-dependent methyltransferases"/>
    <property type="match status" value="1"/>
</dbReference>
<dbReference type="Gene3D" id="3.40.50.150">
    <property type="entry name" value="Vaccinia Virus protein VP39"/>
    <property type="match status" value="1"/>
</dbReference>
<proteinExistence type="predicted"/>
<evidence type="ECO:0000313" key="2">
    <source>
        <dbReference type="Proteomes" id="UP000270296"/>
    </source>
</evidence>
<reference evidence="3" key="1">
    <citation type="submission" date="2016-06" db="UniProtKB">
        <authorList>
            <consortium name="WormBaseParasite"/>
        </authorList>
    </citation>
    <scope>IDENTIFICATION</scope>
</reference>
<sequence>MDAGDIPKSPLSFFDQHDLEVVEGRQMAVKIVVDLCARFLTLADHVVDVLAGSGVVGIKLANRGFHNVHAHEVCPQLLELLRQRHCYRSYILGTLKPENCPVKFNAAVLYCSFAPGHLTAANLDDVVKMVIKGGFVIMCIRELWLQGPLLTPYNWDCDLSEKMIELERNQVWELCHDERRHEFCGGCAALFYVYKIL</sequence>
<reference evidence="1 2" key="2">
    <citation type="submission" date="2018-11" db="EMBL/GenBank/DDBJ databases">
        <authorList>
            <consortium name="Pathogen Informatics"/>
        </authorList>
    </citation>
    <scope>NUCLEOTIDE SEQUENCE [LARGE SCALE GENOMIC DNA]</scope>
</reference>
<protein>
    <submittedName>
        <fullName evidence="3">Methyltransf_25 domain-containing protein</fullName>
    </submittedName>
</protein>
<dbReference type="Proteomes" id="UP000270296">
    <property type="component" value="Unassembled WGS sequence"/>
</dbReference>
<dbReference type="WBParaSite" id="SBAD_0000762501-mRNA-1">
    <property type="protein sequence ID" value="SBAD_0000762501-mRNA-1"/>
    <property type="gene ID" value="SBAD_0000762501"/>
</dbReference>